<evidence type="ECO:0000313" key="3">
    <source>
        <dbReference type="WBParaSite" id="HPBE_0001856301-mRNA-1"/>
    </source>
</evidence>
<proteinExistence type="predicted"/>
<dbReference type="EMBL" id="UZAH01030771">
    <property type="protein sequence ID" value="VDP12062.1"/>
    <property type="molecule type" value="Genomic_DNA"/>
</dbReference>
<dbReference type="Proteomes" id="UP000050761">
    <property type="component" value="Unassembled WGS sequence"/>
</dbReference>
<accession>A0A183G9E8</accession>
<dbReference type="AlphaFoldDB" id="A0A183G9E8"/>
<keyword evidence="2" id="KW-1185">Reference proteome</keyword>
<accession>A0A3P8ADY9</accession>
<dbReference type="WBParaSite" id="HPBE_0001856301-mRNA-1">
    <property type="protein sequence ID" value="HPBE_0001856301-mRNA-1"/>
    <property type="gene ID" value="HPBE_0001856301"/>
</dbReference>
<sequence length="69" mass="8346">MMERGYRLLCDYFRPPFDIYQVVQFPILFLLPENVNDTICYHYVLLFLLYMKLKNGGRLKGILNHPYVE</sequence>
<evidence type="ECO:0000313" key="2">
    <source>
        <dbReference type="Proteomes" id="UP000050761"/>
    </source>
</evidence>
<reference evidence="3" key="2">
    <citation type="submission" date="2019-09" db="UniProtKB">
        <authorList>
            <consortium name="WormBaseParasite"/>
        </authorList>
    </citation>
    <scope>IDENTIFICATION</scope>
</reference>
<gene>
    <name evidence="1" type="ORF">HPBE_LOCUS18562</name>
</gene>
<reference evidence="1 2" key="1">
    <citation type="submission" date="2018-11" db="EMBL/GenBank/DDBJ databases">
        <authorList>
            <consortium name="Pathogen Informatics"/>
        </authorList>
    </citation>
    <scope>NUCLEOTIDE SEQUENCE [LARGE SCALE GENOMIC DNA]</scope>
</reference>
<organism evidence="2 3">
    <name type="scientific">Heligmosomoides polygyrus</name>
    <name type="common">Parasitic roundworm</name>
    <dbReference type="NCBI Taxonomy" id="6339"/>
    <lineage>
        <taxon>Eukaryota</taxon>
        <taxon>Metazoa</taxon>
        <taxon>Ecdysozoa</taxon>
        <taxon>Nematoda</taxon>
        <taxon>Chromadorea</taxon>
        <taxon>Rhabditida</taxon>
        <taxon>Rhabditina</taxon>
        <taxon>Rhabditomorpha</taxon>
        <taxon>Strongyloidea</taxon>
        <taxon>Heligmosomidae</taxon>
        <taxon>Heligmosomoides</taxon>
    </lineage>
</organism>
<evidence type="ECO:0000313" key="1">
    <source>
        <dbReference type="EMBL" id="VDP12062.1"/>
    </source>
</evidence>
<protein>
    <submittedName>
        <fullName evidence="3">Ovule protein</fullName>
    </submittedName>
</protein>
<name>A0A183G9E8_HELPZ</name>